<dbReference type="Proteomes" id="UP000277570">
    <property type="component" value="Unassembled WGS sequence"/>
</dbReference>
<comment type="caution">
    <text evidence="3">The sequence shown here is derived from an EMBL/GenBank/DDBJ whole genome shotgun (WGS) entry which is preliminary data.</text>
</comment>
<proteinExistence type="predicted"/>
<protein>
    <submittedName>
        <fullName evidence="3">KilA protein, phage-related DNA binding protein</fullName>
    </submittedName>
</protein>
<evidence type="ECO:0000313" key="4">
    <source>
        <dbReference type="Proteomes" id="UP000277570"/>
    </source>
</evidence>
<organism evidence="3 4">
    <name type="scientific">Clostridium carnis</name>
    <dbReference type="NCBI Taxonomy" id="1530"/>
    <lineage>
        <taxon>Bacteria</taxon>
        <taxon>Bacillati</taxon>
        <taxon>Bacillota</taxon>
        <taxon>Clostridia</taxon>
        <taxon>Eubacteriales</taxon>
        <taxon>Clostridiaceae</taxon>
        <taxon>Clostridium</taxon>
    </lineage>
</organism>
<dbReference type="PROSITE" id="PS51750">
    <property type="entry name" value="BRO_N"/>
    <property type="match status" value="1"/>
</dbReference>
<dbReference type="Pfam" id="PF03374">
    <property type="entry name" value="ANT"/>
    <property type="match status" value="1"/>
</dbReference>
<keyword evidence="4" id="KW-1185">Reference proteome</keyword>
<evidence type="ECO:0000256" key="1">
    <source>
        <dbReference type="SAM" id="Coils"/>
    </source>
</evidence>
<dbReference type="Pfam" id="PF02498">
    <property type="entry name" value="Bro-N"/>
    <property type="match status" value="1"/>
</dbReference>
<sequence>MSKEIQIINQQEVLGKDFKIYGTFDNPLFKADDVAEWIEHSNTSMMLKPIEEDEKILQQIGTLNNAYSAWFLTEDGLYEVLMQSRKPIAKKFKKEVKKILKDVRKHGMYATDELLDNPDLLIEVATKLKEEREKNKALEEENAQKTQIIGELQPKASYYDLILQNNSLVAISVIGKDYGMSGTALNKKLHELGVQYLQGKTWLLYAKYQDKGYTFSKTQNYPKSDGTQGSKMHTYWTQKGRLFIYDLLKQEGILPIIEREVA</sequence>
<name>A0ABY6ST86_9CLOT</name>
<dbReference type="SMART" id="SM01040">
    <property type="entry name" value="Bro-N"/>
    <property type="match status" value="1"/>
</dbReference>
<evidence type="ECO:0000259" key="2">
    <source>
        <dbReference type="PROSITE" id="PS51750"/>
    </source>
</evidence>
<reference evidence="3 4" key="1">
    <citation type="submission" date="2018-11" db="EMBL/GenBank/DDBJ databases">
        <authorList>
            <consortium name="Pathogen Informatics"/>
        </authorList>
    </citation>
    <scope>NUCLEOTIDE SEQUENCE [LARGE SCALE GENOMIC DNA]</scope>
    <source>
        <strain evidence="3 4">NCTC10913</strain>
    </source>
</reference>
<dbReference type="EMBL" id="UYIN01000008">
    <property type="protein sequence ID" value="VDG71796.1"/>
    <property type="molecule type" value="Genomic_DNA"/>
</dbReference>
<evidence type="ECO:0000313" key="3">
    <source>
        <dbReference type="EMBL" id="VDG71796.1"/>
    </source>
</evidence>
<gene>
    <name evidence="3" type="primary">kilA</name>
    <name evidence="3" type="ORF">NCTC10913_02140</name>
</gene>
<dbReference type="InterPro" id="IPR005039">
    <property type="entry name" value="Ant_C"/>
</dbReference>
<feature type="domain" description="Bro-N" evidence="2">
    <location>
        <begin position="11"/>
        <end position="107"/>
    </location>
</feature>
<dbReference type="InterPro" id="IPR003497">
    <property type="entry name" value="BRO_N_domain"/>
</dbReference>
<feature type="coiled-coil region" evidence="1">
    <location>
        <begin position="121"/>
        <end position="148"/>
    </location>
</feature>
<keyword evidence="1" id="KW-0175">Coiled coil</keyword>
<dbReference type="RefSeq" id="WP_125148647.1">
    <property type="nucleotide sequence ID" value="NZ_UYIN01000008.1"/>
</dbReference>
<accession>A0ABY6ST86</accession>